<dbReference type="Pfam" id="PF08385">
    <property type="entry name" value="DHC_N1"/>
    <property type="match status" value="1"/>
</dbReference>
<organism evidence="2 3">
    <name type="scientific">Reticulomyxa filosa</name>
    <dbReference type="NCBI Taxonomy" id="46433"/>
    <lineage>
        <taxon>Eukaryota</taxon>
        <taxon>Sar</taxon>
        <taxon>Rhizaria</taxon>
        <taxon>Retaria</taxon>
        <taxon>Foraminifera</taxon>
        <taxon>Monothalamids</taxon>
        <taxon>Reticulomyxidae</taxon>
        <taxon>Reticulomyxa</taxon>
    </lineage>
</organism>
<dbReference type="EMBL" id="ASPP01019301">
    <property type="protein sequence ID" value="ETO15275.1"/>
    <property type="molecule type" value="Genomic_DNA"/>
</dbReference>
<dbReference type="Proteomes" id="UP000023152">
    <property type="component" value="Unassembled WGS sequence"/>
</dbReference>
<keyword evidence="3" id="KW-1185">Reference proteome</keyword>
<reference evidence="2 3" key="1">
    <citation type="journal article" date="2013" name="Curr. Biol.">
        <title>The Genome of the Foraminiferan Reticulomyxa filosa.</title>
        <authorList>
            <person name="Glockner G."/>
            <person name="Hulsmann N."/>
            <person name="Schleicher M."/>
            <person name="Noegel A.A."/>
            <person name="Eichinger L."/>
            <person name="Gallinger C."/>
            <person name="Pawlowski J."/>
            <person name="Sierra R."/>
            <person name="Euteneuer U."/>
            <person name="Pillet L."/>
            <person name="Moustafa A."/>
            <person name="Platzer M."/>
            <person name="Groth M."/>
            <person name="Szafranski K."/>
            <person name="Schliwa M."/>
        </authorList>
    </citation>
    <scope>NUCLEOTIDE SEQUENCE [LARGE SCALE GENOMIC DNA]</scope>
</reference>
<evidence type="ECO:0000313" key="2">
    <source>
        <dbReference type="EMBL" id="ETO15275.1"/>
    </source>
</evidence>
<evidence type="ECO:0000313" key="3">
    <source>
        <dbReference type="Proteomes" id="UP000023152"/>
    </source>
</evidence>
<sequence length="246" mass="29244">MFIKYSKAQETDSVFQHKYSSKVQTEMRQQRQHAAWNLRELIGLEKRVEAIQKIRELEKVVYPSFSSSLSSDKQLLEEAKNKVIEIFRTQDVLRCLYSQWKQCDPRKMFRVCETFNKLDKIHTTVWGSQQELITNVEKEVKDLQERYRKRYISVPSVSDQVIWLKQLKRQLDTHEKLVIEKWQERYNTGQLIARFETKLDPKLIIEQWVTEANSLPQFDTESFISSAGKGISGTHMSLKINFDDKY</sequence>
<comment type="caution">
    <text evidence="2">The sequence shown here is derived from an EMBL/GenBank/DDBJ whole genome shotgun (WGS) entry which is preliminary data.</text>
</comment>
<accession>X6MQA6</accession>
<feature type="non-terminal residue" evidence="2">
    <location>
        <position position="246"/>
    </location>
</feature>
<name>X6MQA6_RETFI</name>
<dbReference type="InterPro" id="IPR013594">
    <property type="entry name" value="Dynein_heavy_tail"/>
</dbReference>
<protein>
    <recommendedName>
        <fullName evidence="1">Dynein heavy chain tail domain-containing protein</fullName>
    </recommendedName>
</protein>
<gene>
    <name evidence="2" type="ORF">RFI_22091</name>
</gene>
<feature type="domain" description="Dynein heavy chain tail" evidence="1">
    <location>
        <begin position="107"/>
        <end position="244"/>
    </location>
</feature>
<evidence type="ECO:0000259" key="1">
    <source>
        <dbReference type="Pfam" id="PF08385"/>
    </source>
</evidence>
<dbReference type="OrthoDB" id="447173at2759"/>
<proteinExistence type="predicted"/>
<dbReference type="AlphaFoldDB" id="X6MQA6"/>